<gene>
    <name evidence="1" type="ORF">Q619_VDC00159G0002</name>
</gene>
<dbReference type="GO" id="GO:0051213">
    <property type="term" value="F:dioxygenase activity"/>
    <property type="evidence" value="ECO:0007669"/>
    <property type="project" value="UniProtKB-KW"/>
</dbReference>
<name>W1VAK5_9FIRM</name>
<reference evidence="1 2" key="1">
    <citation type="submission" date="2013-12" db="EMBL/GenBank/DDBJ databases">
        <title>A Varibaculum cambriense genome reconstructed from a premature infant gut community with otherwise low bacterial novelty that shifts toward anaerobic metabolism during the third week of life.</title>
        <authorList>
            <person name="Brown C.T."/>
            <person name="Sharon I."/>
            <person name="Thomas B.C."/>
            <person name="Castelle C.J."/>
            <person name="Morowitz M.J."/>
            <person name="Banfield J.F."/>
        </authorList>
    </citation>
    <scope>NUCLEOTIDE SEQUENCE [LARGE SCALE GENOMIC DNA]</scope>
    <source>
        <strain evidence="2">DORA_11</strain>
    </source>
</reference>
<dbReference type="Proteomes" id="UP000018855">
    <property type="component" value="Unassembled WGS sequence"/>
</dbReference>
<dbReference type="AlphaFoldDB" id="W1VAK5"/>
<protein>
    <submittedName>
        <fullName evidence="1">2-nitropropane dioxygenase NPD</fullName>
    </submittedName>
</protein>
<keyword evidence="1" id="KW-0223">Dioxygenase</keyword>
<accession>W1VAK5</accession>
<sequence length="86" mass="9399">SLKNEFTTRYLAAETDGVTTPEERTKMSQGTNKRAAIDGDVVNGAVQVGQGLNRLTTIEPAHTIVQTVMNEAIMSIRKAQRLIEIV</sequence>
<dbReference type="EMBL" id="AZMJ01000159">
    <property type="protein sequence ID" value="ETJ01039.1"/>
    <property type="molecule type" value="Genomic_DNA"/>
</dbReference>
<organism evidence="1 2">
    <name type="scientific">Veillonella dispar DORA_11</name>
    <dbReference type="NCBI Taxonomy" id="1403949"/>
    <lineage>
        <taxon>Bacteria</taxon>
        <taxon>Bacillati</taxon>
        <taxon>Bacillota</taxon>
        <taxon>Negativicutes</taxon>
        <taxon>Veillonellales</taxon>
        <taxon>Veillonellaceae</taxon>
        <taxon>Veillonella</taxon>
    </lineage>
</organism>
<dbReference type="PATRIC" id="fig|1403949.3.peg.283"/>
<evidence type="ECO:0000313" key="2">
    <source>
        <dbReference type="Proteomes" id="UP000018855"/>
    </source>
</evidence>
<dbReference type="Gene3D" id="3.20.20.70">
    <property type="entry name" value="Aldolase class I"/>
    <property type="match status" value="1"/>
</dbReference>
<dbReference type="InterPro" id="IPR013785">
    <property type="entry name" value="Aldolase_TIM"/>
</dbReference>
<comment type="caution">
    <text evidence="1">The sequence shown here is derived from an EMBL/GenBank/DDBJ whole genome shotgun (WGS) entry which is preliminary data.</text>
</comment>
<feature type="non-terminal residue" evidence="1">
    <location>
        <position position="1"/>
    </location>
</feature>
<proteinExistence type="predicted"/>
<keyword evidence="1" id="KW-0560">Oxidoreductase</keyword>
<evidence type="ECO:0000313" key="1">
    <source>
        <dbReference type="EMBL" id="ETJ01039.1"/>
    </source>
</evidence>